<dbReference type="SMART" id="SM00260">
    <property type="entry name" value="CheW"/>
    <property type="match status" value="1"/>
</dbReference>
<name>A0A918P4N0_9NEIS</name>
<proteinExistence type="predicted"/>
<feature type="domain" description="CheW-like" evidence="1">
    <location>
        <begin position="63"/>
        <end position="202"/>
    </location>
</feature>
<protein>
    <recommendedName>
        <fullName evidence="1">CheW-like domain-containing protein</fullName>
    </recommendedName>
</protein>
<keyword evidence="3" id="KW-1185">Reference proteome</keyword>
<dbReference type="Gene3D" id="2.30.30.40">
    <property type="entry name" value="SH3 Domains"/>
    <property type="match status" value="1"/>
</dbReference>
<dbReference type="GO" id="GO:0006935">
    <property type="term" value="P:chemotaxis"/>
    <property type="evidence" value="ECO:0007669"/>
    <property type="project" value="InterPro"/>
</dbReference>
<accession>A0A918P4N0</accession>
<dbReference type="InterPro" id="IPR039315">
    <property type="entry name" value="CheW"/>
</dbReference>
<dbReference type="Pfam" id="PF01584">
    <property type="entry name" value="CheW"/>
    <property type="match status" value="1"/>
</dbReference>
<dbReference type="EMBL" id="BMYX01000017">
    <property type="protein sequence ID" value="GGY22261.1"/>
    <property type="molecule type" value="Genomic_DNA"/>
</dbReference>
<reference evidence="2" key="1">
    <citation type="journal article" date="2014" name="Int. J. Syst. Evol. Microbiol.">
        <title>Complete genome sequence of Corynebacterium casei LMG S-19264T (=DSM 44701T), isolated from a smear-ripened cheese.</title>
        <authorList>
            <consortium name="US DOE Joint Genome Institute (JGI-PGF)"/>
            <person name="Walter F."/>
            <person name="Albersmeier A."/>
            <person name="Kalinowski J."/>
            <person name="Ruckert C."/>
        </authorList>
    </citation>
    <scope>NUCLEOTIDE SEQUENCE</scope>
    <source>
        <strain evidence="2">KCTC 32182</strain>
    </source>
</reference>
<dbReference type="GO" id="GO:0007165">
    <property type="term" value="P:signal transduction"/>
    <property type="evidence" value="ECO:0007669"/>
    <property type="project" value="InterPro"/>
</dbReference>
<dbReference type="GO" id="GO:0005829">
    <property type="term" value="C:cytosol"/>
    <property type="evidence" value="ECO:0007669"/>
    <property type="project" value="TreeGrafter"/>
</dbReference>
<dbReference type="InterPro" id="IPR036061">
    <property type="entry name" value="CheW-like_dom_sf"/>
</dbReference>
<dbReference type="Gene3D" id="2.40.50.180">
    <property type="entry name" value="CheA-289, Domain 4"/>
    <property type="match status" value="1"/>
</dbReference>
<dbReference type="RefSeq" id="WP_189535277.1">
    <property type="nucleotide sequence ID" value="NZ_BMYX01000017.1"/>
</dbReference>
<sequence>MNETEGQRNGLVDWQAAYLQIESARLAAEHQGTLSADDEARLLAARAAALASGRNSPMAAEHRQDWLLFRMSGESYGVESVFVREVSRPTPLTSLPGTPPFVLGIVNLHGEIMSVLDLGLWSGLPAATCSGEERIIFLESGSMVFGILVECLLGTFPLPDSAIQSVSAPRSRHLKGVTRDGATLLDAEALLADDTIVVRDNS</sequence>
<evidence type="ECO:0000313" key="2">
    <source>
        <dbReference type="EMBL" id="GGY22261.1"/>
    </source>
</evidence>
<comment type="caution">
    <text evidence="2">The sequence shown here is derived from an EMBL/GenBank/DDBJ whole genome shotgun (WGS) entry which is preliminary data.</text>
</comment>
<dbReference type="SUPFAM" id="SSF50341">
    <property type="entry name" value="CheW-like"/>
    <property type="match status" value="1"/>
</dbReference>
<dbReference type="AlphaFoldDB" id="A0A918P4N0"/>
<dbReference type="PROSITE" id="PS50851">
    <property type="entry name" value="CHEW"/>
    <property type="match status" value="1"/>
</dbReference>
<dbReference type="InterPro" id="IPR002545">
    <property type="entry name" value="CheW-lke_dom"/>
</dbReference>
<dbReference type="PANTHER" id="PTHR22617">
    <property type="entry name" value="CHEMOTAXIS SENSOR HISTIDINE KINASE-RELATED"/>
    <property type="match status" value="1"/>
</dbReference>
<dbReference type="PANTHER" id="PTHR22617:SF43">
    <property type="entry name" value="PROTEIN PILI"/>
    <property type="match status" value="1"/>
</dbReference>
<dbReference type="Proteomes" id="UP000645257">
    <property type="component" value="Unassembled WGS sequence"/>
</dbReference>
<evidence type="ECO:0000259" key="1">
    <source>
        <dbReference type="PROSITE" id="PS50851"/>
    </source>
</evidence>
<gene>
    <name evidence="2" type="ORF">GCM10011289_27420</name>
</gene>
<organism evidence="2 3">
    <name type="scientific">Paludibacterium paludis</name>
    <dbReference type="NCBI Taxonomy" id="1225769"/>
    <lineage>
        <taxon>Bacteria</taxon>
        <taxon>Pseudomonadati</taxon>
        <taxon>Pseudomonadota</taxon>
        <taxon>Betaproteobacteria</taxon>
        <taxon>Neisseriales</taxon>
        <taxon>Chromobacteriaceae</taxon>
        <taxon>Paludibacterium</taxon>
    </lineage>
</organism>
<evidence type="ECO:0000313" key="3">
    <source>
        <dbReference type="Proteomes" id="UP000645257"/>
    </source>
</evidence>
<reference evidence="2" key="2">
    <citation type="submission" date="2020-09" db="EMBL/GenBank/DDBJ databases">
        <authorList>
            <person name="Sun Q."/>
            <person name="Kim S."/>
        </authorList>
    </citation>
    <scope>NUCLEOTIDE SEQUENCE</scope>
    <source>
        <strain evidence="2">KCTC 32182</strain>
    </source>
</reference>